<feature type="region of interest" description="Disordered" evidence="1">
    <location>
        <begin position="602"/>
        <end position="645"/>
    </location>
</feature>
<feature type="compositionally biased region" description="Basic and acidic residues" evidence="1">
    <location>
        <begin position="602"/>
        <end position="617"/>
    </location>
</feature>
<keyword evidence="4" id="KW-1185">Reference proteome</keyword>
<proteinExistence type="predicted"/>
<dbReference type="Gene3D" id="1.20.1280.50">
    <property type="match status" value="1"/>
</dbReference>
<reference evidence="4" key="1">
    <citation type="journal article" date="2012" name="Science">
        <title>The Paleozoic origin of enzymatic lignin decomposition reconstructed from 31 fungal genomes.</title>
        <authorList>
            <person name="Floudas D."/>
            <person name="Binder M."/>
            <person name="Riley R."/>
            <person name="Barry K."/>
            <person name="Blanchette R.A."/>
            <person name="Henrissat B."/>
            <person name="Martinez A.T."/>
            <person name="Otillar R."/>
            <person name="Spatafora J.W."/>
            <person name="Yadav J.S."/>
            <person name="Aerts A."/>
            <person name="Benoit I."/>
            <person name="Boyd A."/>
            <person name="Carlson A."/>
            <person name="Copeland A."/>
            <person name="Coutinho P.M."/>
            <person name="de Vries R.P."/>
            <person name="Ferreira P."/>
            <person name="Findley K."/>
            <person name="Foster B."/>
            <person name="Gaskell J."/>
            <person name="Glotzer D."/>
            <person name="Gorecki P."/>
            <person name="Heitman J."/>
            <person name="Hesse C."/>
            <person name="Hori C."/>
            <person name="Igarashi K."/>
            <person name="Jurgens J.A."/>
            <person name="Kallen N."/>
            <person name="Kersten P."/>
            <person name="Kohler A."/>
            <person name="Kuees U."/>
            <person name="Kumar T.K.A."/>
            <person name="Kuo A."/>
            <person name="LaButti K."/>
            <person name="Larrondo L.F."/>
            <person name="Lindquist E."/>
            <person name="Ling A."/>
            <person name="Lombard V."/>
            <person name="Lucas S."/>
            <person name="Lundell T."/>
            <person name="Martin R."/>
            <person name="McLaughlin D.J."/>
            <person name="Morgenstern I."/>
            <person name="Morin E."/>
            <person name="Murat C."/>
            <person name="Nagy L.G."/>
            <person name="Nolan M."/>
            <person name="Ohm R.A."/>
            <person name="Patyshakuliyeva A."/>
            <person name="Rokas A."/>
            <person name="Ruiz-Duenas F.J."/>
            <person name="Sabat G."/>
            <person name="Salamov A."/>
            <person name="Samejima M."/>
            <person name="Schmutz J."/>
            <person name="Slot J.C."/>
            <person name="St John F."/>
            <person name="Stenlid J."/>
            <person name="Sun H."/>
            <person name="Sun S."/>
            <person name="Syed K."/>
            <person name="Tsang A."/>
            <person name="Wiebenga A."/>
            <person name="Young D."/>
            <person name="Pisabarro A."/>
            <person name="Eastwood D.C."/>
            <person name="Martin F."/>
            <person name="Cullen D."/>
            <person name="Grigoriev I.V."/>
            <person name="Hibbett D.S."/>
        </authorList>
    </citation>
    <scope>NUCLEOTIDE SEQUENCE [LARGE SCALE GENOMIC DNA]</scope>
    <source>
        <strain evidence="4">RWD-64-598 SS2</strain>
    </source>
</reference>
<dbReference type="GeneID" id="19205831"/>
<dbReference type="OrthoDB" id="3226064at2759"/>
<accession>A0A5M3MFW3</accession>
<feature type="compositionally biased region" description="Acidic residues" evidence="1">
    <location>
        <begin position="368"/>
        <end position="379"/>
    </location>
</feature>
<dbReference type="SUPFAM" id="SSF81383">
    <property type="entry name" value="F-box domain"/>
    <property type="match status" value="1"/>
</dbReference>
<evidence type="ECO:0000313" key="3">
    <source>
        <dbReference type="EMBL" id="EIW77505.1"/>
    </source>
</evidence>
<organism evidence="3 4">
    <name type="scientific">Coniophora puteana (strain RWD-64-598)</name>
    <name type="common">Brown rot fungus</name>
    <dbReference type="NCBI Taxonomy" id="741705"/>
    <lineage>
        <taxon>Eukaryota</taxon>
        <taxon>Fungi</taxon>
        <taxon>Dikarya</taxon>
        <taxon>Basidiomycota</taxon>
        <taxon>Agaricomycotina</taxon>
        <taxon>Agaricomycetes</taxon>
        <taxon>Agaricomycetidae</taxon>
        <taxon>Boletales</taxon>
        <taxon>Coniophorineae</taxon>
        <taxon>Coniophoraceae</taxon>
        <taxon>Coniophora</taxon>
    </lineage>
</organism>
<comment type="caution">
    <text evidence="3">The sequence shown here is derived from an EMBL/GenBank/DDBJ whole genome shotgun (WGS) entry which is preliminary data.</text>
</comment>
<dbReference type="AlphaFoldDB" id="A0A5M3MFW3"/>
<feature type="compositionally biased region" description="Acidic residues" evidence="1">
    <location>
        <begin position="485"/>
        <end position="516"/>
    </location>
</feature>
<dbReference type="InterPro" id="IPR001810">
    <property type="entry name" value="F-box_dom"/>
</dbReference>
<evidence type="ECO:0000313" key="4">
    <source>
        <dbReference type="Proteomes" id="UP000053558"/>
    </source>
</evidence>
<gene>
    <name evidence="3" type="ORF">CONPUDRAFT_167696</name>
</gene>
<dbReference type="Pfam" id="PF12937">
    <property type="entry name" value="F-box-like"/>
    <property type="match status" value="1"/>
</dbReference>
<feature type="compositionally biased region" description="Polar residues" evidence="1">
    <location>
        <begin position="621"/>
        <end position="635"/>
    </location>
</feature>
<protein>
    <recommendedName>
        <fullName evidence="2">F-box domain-containing protein</fullName>
    </recommendedName>
</protein>
<dbReference type="EMBL" id="JH711583">
    <property type="protein sequence ID" value="EIW77505.1"/>
    <property type="molecule type" value="Genomic_DNA"/>
</dbReference>
<dbReference type="Proteomes" id="UP000053558">
    <property type="component" value="Unassembled WGS sequence"/>
</dbReference>
<dbReference type="InterPro" id="IPR036047">
    <property type="entry name" value="F-box-like_dom_sf"/>
</dbReference>
<feature type="domain" description="F-box" evidence="2">
    <location>
        <begin position="9"/>
        <end position="60"/>
    </location>
</feature>
<dbReference type="RefSeq" id="XP_007771947.1">
    <property type="nucleotide sequence ID" value="XM_007773757.1"/>
</dbReference>
<dbReference type="OMA" id="CVCWMDY"/>
<evidence type="ECO:0000256" key="1">
    <source>
        <dbReference type="SAM" id="MobiDB-lite"/>
    </source>
</evidence>
<feature type="region of interest" description="Disordered" evidence="1">
    <location>
        <begin position="327"/>
        <end position="384"/>
    </location>
</feature>
<name>A0A5M3MFW3_CONPW</name>
<evidence type="ECO:0000259" key="2">
    <source>
        <dbReference type="Pfam" id="PF12937"/>
    </source>
</evidence>
<sequence length="860" mass="94077">MSDTTPSIFSLPAEVIEHIFIAASSNASARSIAALAETCKAFHAIIYHAPDHHLWRGIFLAAFDDPRPALRHTAVLHRGARHDDPHGTLQAVEDAYDWAREYQRRVKAKSVLARAAKRRTDVKDLPLRVMRHRAGAVTDEVRAHLAGGATPAEAHDVLDALRALLAALETATPFPRFPSIKFEVQGLLADDEDEASLARAPPFPPLLLLLCSDEFPESMQCRNADWVESILFGGDGGGGGVGFPPQLVRTLLANKELHVEGCADFTPNLEQPTYWTGPAHDLGQAFHKLLCCTGFIPIRQPESPKPASKAEDAPKDAAVDEPAHIITGATESTGQTEDSTTAPTEETDASSSSSPAPGITMEEPTPVADDDGGDGDEETGSGGVYGLSILHALEYTSSHSLKQRFPSAEKQHTEARSLARRRVYDMRYLHPARQWGPYLPVKRAPRASSSAAGKGKARDSADGDGTESSDGEYVPPPATTHQAFAEEDNDALTEENSDDDPDPDEAETESDNDADNEGLHALPLAHNLRPLRPPIQPYELAPDWVWLASARIVVEANLGEMYQRSAAPDRLALGDILHALRRAQATRVGSSPGFWNEWARQRGEGDAKGKAKGRETAQEGEASTSRAANGRTSVPTPKLTGDPEDLEECEGWDWAGIEGIWRRCICWLDYRDLLLHNVSSQRFLDESTREACRMVPMTARITKYTRAPQPPTTNDGDTAFEYPPIIHIEGESIGSDRDPRAPRRNWGKVMMLADGSIRWHMVRSVVLPFCPVFYPVSFPLVSHRLAFLRFLSIKVRARADIKVDLVIQETRTPGSDDPEWSSEAIQIGGPGAASGWLGCWTGAQHERPDPLGPFWAWKVG</sequence>
<dbReference type="KEGG" id="cput:CONPUDRAFT_167696"/>
<feature type="compositionally biased region" description="Polar residues" evidence="1">
    <location>
        <begin position="329"/>
        <end position="355"/>
    </location>
</feature>
<feature type="region of interest" description="Disordered" evidence="1">
    <location>
        <begin position="446"/>
        <end position="518"/>
    </location>
</feature>